<keyword evidence="2" id="KW-1185">Reference proteome</keyword>
<comment type="caution">
    <text evidence="1">The sequence shown here is derived from an EMBL/GenBank/DDBJ whole genome shotgun (WGS) entry which is preliminary data.</text>
</comment>
<gene>
    <name evidence="1" type="ORF">AWZ03_009721</name>
</gene>
<dbReference type="Proteomes" id="UP000295192">
    <property type="component" value="Unassembled WGS sequence"/>
</dbReference>
<name>A0A484B4R9_DRONA</name>
<dbReference type="AlphaFoldDB" id="A0A484B4R9"/>
<accession>A0A484B4R9</accession>
<evidence type="ECO:0000313" key="1">
    <source>
        <dbReference type="EMBL" id="TDG43857.1"/>
    </source>
</evidence>
<protein>
    <submittedName>
        <fullName evidence="1">Uncharacterized protein</fullName>
    </submittedName>
</protein>
<evidence type="ECO:0000313" key="2">
    <source>
        <dbReference type="Proteomes" id="UP000295192"/>
    </source>
</evidence>
<sequence>MQYPWTARRITTAPRATTTNATTTIMAMATMSQLKCQTKGDDGNGIDSYGYGDVYVYGCGYGCGYKNNEIESELEA</sequence>
<proteinExistence type="predicted"/>
<dbReference type="EMBL" id="LSRL02000129">
    <property type="protein sequence ID" value="TDG43857.1"/>
    <property type="molecule type" value="Genomic_DNA"/>
</dbReference>
<organism evidence="1 2">
    <name type="scientific">Drosophila navojoa</name>
    <name type="common">Fruit fly</name>
    <dbReference type="NCBI Taxonomy" id="7232"/>
    <lineage>
        <taxon>Eukaryota</taxon>
        <taxon>Metazoa</taxon>
        <taxon>Ecdysozoa</taxon>
        <taxon>Arthropoda</taxon>
        <taxon>Hexapoda</taxon>
        <taxon>Insecta</taxon>
        <taxon>Pterygota</taxon>
        <taxon>Neoptera</taxon>
        <taxon>Endopterygota</taxon>
        <taxon>Diptera</taxon>
        <taxon>Brachycera</taxon>
        <taxon>Muscomorpha</taxon>
        <taxon>Ephydroidea</taxon>
        <taxon>Drosophilidae</taxon>
        <taxon>Drosophila</taxon>
    </lineage>
</organism>
<reference evidence="1 2" key="1">
    <citation type="journal article" date="2019" name="J. Hered.">
        <title>An Improved Genome Assembly for Drosophila navojoa, the Basal Species in the mojavensis Cluster.</title>
        <authorList>
            <person name="Vanderlinde T."/>
            <person name="Dupim E.G."/>
            <person name="Nazario-Yepiz N.O."/>
            <person name="Carvalho A.B."/>
        </authorList>
    </citation>
    <scope>NUCLEOTIDE SEQUENCE [LARGE SCALE GENOMIC DNA]</scope>
    <source>
        <strain evidence="1">Navoj_Jal97</strain>
        <tissue evidence="1">Whole organism</tissue>
    </source>
</reference>